<evidence type="ECO:0000256" key="1">
    <source>
        <dbReference type="SAM" id="Phobius"/>
    </source>
</evidence>
<evidence type="ECO:0000313" key="3">
    <source>
        <dbReference type="Proteomes" id="UP000014500"/>
    </source>
</evidence>
<organism evidence="2 3">
    <name type="scientific">Strigamia maritima</name>
    <name type="common">European centipede</name>
    <name type="synonym">Geophilus maritimus</name>
    <dbReference type="NCBI Taxonomy" id="126957"/>
    <lineage>
        <taxon>Eukaryota</taxon>
        <taxon>Metazoa</taxon>
        <taxon>Ecdysozoa</taxon>
        <taxon>Arthropoda</taxon>
        <taxon>Myriapoda</taxon>
        <taxon>Chilopoda</taxon>
        <taxon>Pleurostigmophora</taxon>
        <taxon>Geophilomorpha</taxon>
        <taxon>Linotaeniidae</taxon>
        <taxon>Strigamia</taxon>
    </lineage>
</organism>
<reference evidence="2" key="2">
    <citation type="submission" date="2015-02" db="UniProtKB">
        <authorList>
            <consortium name="EnsemblMetazoa"/>
        </authorList>
    </citation>
    <scope>IDENTIFICATION</scope>
</reference>
<proteinExistence type="predicted"/>
<dbReference type="EnsemblMetazoa" id="SMAR008096-RA">
    <property type="protein sequence ID" value="SMAR008096-PA"/>
    <property type="gene ID" value="SMAR008096"/>
</dbReference>
<keyword evidence="1" id="KW-1133">Transmembrane helix</keyword>
<keyword evidence="3" id="KW-1185">Reference proteome</keyword>
<reference evidence="3" key="1">
    <citation type="submission" date="2011-05" db="EMBL/GenBank/DDBJ databases">
        <authorList>
            <person name="Richards S.R."/>
            <person name="Qu J."/>
            <person name="Jiang H."/>
            <person name="Jhangiani S.N."/>
            <person name="Agravi P."/>
            <person name="Goodspeed R."/>
            <person name="Gross S."/>
            <person name="Mandapat C."/>
            <person name="Jackson L."/>
            <person name="Mathew T."/>
            <person name="Pu L."/>
            <person name="Thornton R."/>
            <person name="Saada N."/>
            <person name="Wilczek-Boney K.B."/>
            <person name="Lee S."/>
            <person name="Kovar C."/>
            <person name="Wu Y."/>
            <person name="Scherer S.E."/>
            <person name="Worley K.C."/>
            <person name="Muzny D.M."/>
            <person name="Gibbs R."/>
        </authorList>
    </citation>
    <scope>NUCLEOTIDE SEQUENCE</scope>
    <source>
        <strain evidence="3">Brora</strain>
    </source>
</reference>
<evidence type="ECO:0000313" key="2">
    <source>
        <dbReference type="EnsemblMetazoa" id="SMAR008096-PA"/>
    </source>
</evidence>
<dbReference type="AlphaFoldDB" id="T1J3D2"/>
<accession>T1J3D2</accession>
<dbReference type="HOGENOM" id="CLU_1108302_0_0_1"/>
<dbReference type="EMBL" id="JH431824">
    <property type="status" value="NOT_ANNOTATED_CDS"/>
    <property type="molecule type" value="Genomic_DNA"/>
</dbReference>
<keyword evidence="1" id="KW-0812">Transmembrane</keyword>
<dbReference type="Proteomes" id="UP000014500">
    <property type="component" value="Unassembled WGS sequence"/>
</dbReference>
<protein>
    <submittedName>
        <fullName evidence="2">Uncharacterized protein</fullName>
    </submittedName>
</protein>
<sequence length="251" mass="28878">MSCIEASMRNKNMNLKNSSCISSPIVFDRQSRFHLIREPCGKIFIFVWYCHEPQFVYALQPEPYNLIRIDRVAISNQGFPIFLAVQCLSNALVLDYNCKLFVFRVHRKWGDKKATISRKKQELSALLSNQSVSYFVRYIGLMRIYEGLEKWQHFNFNLLFTLSTGCSVLSSLSVNCNYSVFIKVCICVFLIKRDRVRKTVKPTFMGLVCGNASRDDRWLHALSMAMLLGICYCATPVTEFGIFNKGGLRIG</sequence>
<feature type="transmembrane region" description="Helical" evidence="1">
    <location>
        <begin position="172"/>
        <end position="191"/>
    </location>
</feature>
<name>T1J3D2_STRMM</name>
<keyword evidence="1" id="KW-0472">Membrane</keyword>